<dbReference type="EMBL" id="JBEWTB010000001">
    <property type="protein sequence ID" value="MET4754938.1"/>
    <property type="molecule type" value="Genomic_DNA"/>
</dbReference>
<organism evidence="1 2">
    <name type="scientific">Endozoicomonas lisbonensis</name>
    <dbReference type="NCBI Taxonomy" id="3120522"/>
    <lineage>
        <taxon>Bacteria</taxon>
        <taxon>Pseudomonadati</taxon>
        <taxon>Pseudomonadota</taxon>
        <taxon>Gammaproteobacteria</taxon>
        <taxon>Oceanospirillales</taxon>
        <taxon>Endozoicomonadaceae</taxon>
        <taxon>Endozoicomonas</taxon>
    </lineage>
</organism>
<keyword evidence="2" id="KW-1185">Reference proteome</keyword>
<dbReference type="CDD" id="cd10548">
    <property type="entry name" value="cupin_CDO"/>
    <property type="match status" value="1"/>
</dbReference>
<gene>
    <name evidence="1" type="ORF">V5J35_000130</name>
</gene>
<dbReference type="InterPro" id="IPR014710">
    <property type="entry name" value="RmlC-like_jellyroll"/>
</dbReference>
<name>A0ABV2SAZ0_9GAMM</name>
<dbReference type="InterPro" id="IPR011051">
    <property type="entry name" value="RmlC_Cupin_sf"/>
</dbReference>
<accession>A0ABV2SAZ0</accession>
<reference evidence="1 2" key="1">
    <citation type="submission" date="2024-06" db="EMBL/GenBank/DDBJ databases">
        <title>Genomic Encyclopedia of Type Strains, Phase V (KMG-V): Genome sequencing to study the core and pangenomes of soil and plant-associated prokaryotes.</title>
        <authorList>
            <person name="Whitman W."/>
        </authorList>
    </citation>
    <scope>NUCLEOTIDE SEQUENCE [LARGE SCALE GENOMIC DNA]</scope>
    <source>
        <strain evidence="1 2">NE40</strain>
    </source>
</reference>
<dbReference type="Gene3D" id="2.60.120.10">
    <property type="entry name" value="Jelly Rolls"/>
    <property type="match status" value="1"/>
</dbReference>
<evidence type="ECO:0000313" key="2">
    <source>
        <dbReference type="Proteomes" id="UP001549366"/>
    </source>
</evidence>
<dbReference type="SUPFAM" id="SSF51182">
    <property type="entry name" value="RmlC-like cupins"/>
    <property type="match status" value="1"/>
</dbReference>
<dbReference type="RefSeq" id="WP_354011534.1">
    <property type="nucleotide sequence ID" value="NZ_JBEWTA010000003.1"/>
</dbReference>
<comment type="caution">
    <text evidence="1">The sequence shown here is derived from an EMBL/GenBank/DDBJ whole genome shotgun (WGS) entry which is preliminary data.</text>
</comment>
<protein>
    <submittedName>
        <fullName evidence="1">Quercetin dioxygenase-like cupin family protein</fullName>
    </submittedName>
</protein>
<evidence type="ECO:0000313" key="1">
    <source>
        <dbReference type="EMBL" id="MET4754938.1"/>
    </source>
</evidence>
<dbReference type="Proteomes" id="UP001549366">
    <property type="component" value="Unassembled WGS sequence"/>
</dbReference>
<sequence>MPETTMPNALRNAALKVGFDTPSSENLPIEGQGTVSVQIKNNDKPFKVIFYSDKPDISQEVQIHVHPGCVSFFEVSGSDSKMVAEKTGTVIGLDQDKEAVYWFSIFGQNRTVNYGKGEMRKLTELAHYTFEDDSEKEDEKDSEKPSRFWMQSLNKVRIEDTEINKDHSNIWRDPVTIDPALLVVANDQYSMMDAAWSRTTVVENLSAACQKLYANVAGHHFTLNTPDFPDFTDAIENSIRNENGWCYQTLLKKKDEFGESDDTNGTYIRITLGQNQGWSPGVPFVLEIWPHQHYSPIHNHAGANAIIKVLHGEITVKLFSMLSEHHKKPFAQKTFLPGQTTWITPEINQTHQLINDSAEDKTCMTIQCYAYGKDNDTHYEYFDFLDTEGNIGHFDPVSDMGFTEFKELMRQEWQGMMRSKNWPEPEID</sequence>
<proteinExistence type="predicted"/>